<reference evidence="1" key="1">
    <citation type="journal article" date="2023" name="Mol. Phylogenet. Evol.">
        <title>Genome-scale phylogeny and comparative genomics of the fungal order Sordariales.</title>
        <authorList>
            <person name="Hensen N."/>
            <person name="Bonometti L."/>
            <person name="Westerberg I."/>
            <person name="Brannstrom I.O."/>
            <person name="Guillou S."/>
            <person name="Cros-Aarteil S."/>
            <person name="Calhoun S."/>
            <person name="Haridas S."/>
            <person name="Kuo A."/>
            <person name="Mondo S."/>
            <person name="Pangilinan J."/>
            <person name="Riley R."/>
            <person name="LaButti K."/>
            <person name="Andreopoulos B."/>
            <person name="Lipzen A."/>
            <person name="Chen C."/>
            <person name="Yan M."/>
            <person name="Daum C."/>
            <person name="Ng V."/>
            <person name="Clum A."/>
            <person name="Steindorff A."/>
            <person name="Ohm R.A."/>
            <person name="Martin F."/>
            <person name="Silar P."/>
            <person name="Natvig D.O."/>
            <person name="Lalanne C."/>
            <person name="Gautier V."/>
            <person name="Ament-Velasquez S.L."/>
            <person name="Kruys A."/>
            <person name="Hutchinson M.I."/>
            <person name="Powell A.J."/>
            <person name="Barry K."/>
            <person name="Miller A.N."/>
            <person name="Grigoriev I.V."/>
            <person name="Debuchy R."/>
            <person name="Gladieux P."/>
            <person name="Hiltunen Thoren M."/>
            <person name="Johannesson H."/>
        </authorList>
    </citation>
    <scope>NUCLEOTIDE SEQUENCE</scope>
    <source>
        <strain evidence="1">CBS 560.94</strain>
    </source>
</reference>
<dbReference type="GeneID" id="87862958"/>
<evidence type="ECO:0000313" key="1">
    <source>
        <dbReference type="EMBL" id="KAK3334965.1"/>
    </source>
</evidence>
<comment type="caution">
    <text evidence="1">The sequence shown here is derived from an EMBL/GenBank/DDBJ whole genome shotgun (WGS) entry which is preliminary data.</text>
</comment>
<protein>
    <submittedName>
        <fullName evidence="1">Uncharacterized protein</fullName>
    </submittedName>
</protein>
<keyword evidence="2" id="KW-1185">Reference proteome</keyword>
<dbReference type="RefSeq" id="XP_062677131.1">
    <property type="nucleotide sequence ID" value="XM_062825804.1"/>
</dbReference>
<proteinExistence type="predicted"/>
<name>A0AAE0J1I8_9PEZI</name>
<reference evidence="1" key="2">
    <citation type="submission" date="2023-06" db="EMBL/GenBank/DDBJ databases">
        <authorList>
            <consortium name="Lawrence Berkeley National Laboratory"/>
            <person name="Haridas S."/>
            <person name="Hensen N."/>
            <person name="Bonometti L."/>
            <person name="Westerberg I."/>
            <person name="Brannstrom I.O."/>
            <person name="Guillou S."/>
            <person name="Cros-Aarteil S."/>
            <person name="Calhoun S."/>
            <person name="Kuo A."/>
            <person name="Mondo S."/>
            <person name="Pangilinan J."/>
            <person name="Riley R."/>
            <person name="Labutti K."/>
            <person name="Andreopoulos B."/>
            <person name="Lipzen A."/>
            <person name="Chen C."/>
            <person name="Yanf M."/>
            <person name="Daum C."/>
            <person name="Ng V."/>
            <person name="Clum A."/>
            <person name="Steindorff A."/>
            <person name="Ohm R."/>
            <person name="Martin F."/>
            <person name="Silar P."/>
            <person name="Natvig D."/>
            <person name="Lalanne C."/>
            <person name="Gautier V."/>
            <person name="Ament-Velasquez S.L."/>
            <person name="Kruys A."/>
            <person name="Hutchinson M.I."/>
            <person name="Powell A.J."/>
            <person name="Barry K."/>
            <person name="Miller A.N."/>
            <person name="Grigoriev I.V."/>
            <person name="Debuchy R."/>
            <person name="Gladieux P."/>
            <person name="Thoren M.H."/>
            <person name="Johannesson H."/>
        </authorList>
    </citation>
    <scope>NUCLEOTIDE SEQUENCE</scope>
    <source>
        <strain evidence="1">CBS 560.94</strain>
    </source>
</reference>
<organism evidence="1 2">
    <name type="scientific">Neurospora tetraspora</name>
    <dbReference type="NCBI Taxonomy" id="94610"/>
    <lineage>
        <taxon>Eukaryota</taxon>
        <taxon>Fungi</taxon>
        <taxon>Dikarya</taxon>
        <taxon>Ascomycota</taxon>
        <taxon>Pezizomycotina</taxon>
        <taxon>Sordariomycetes</taxon>
        <taxon>Sordariomycetidae</taxon>
        <taxon>Sordariales</taxon>
        <taxon>Sordariaceae</taxon>
        <taxon>Neurospora</taxon>
    </lineage>
</organism>
<accession>A0AAE0J1I8</accession>
<sequence length="151" mass="16398">MDPGKPQISLIRGDGGDELKEVKDMAFVLQGYENLIKRTHRFIVDAQSSGPSAPFSDEQCAEISGAYDTFANANEAALKVLTKKASQVTLYGYHVPTHEALKNLESAYDVLAITVIGNCPQDTPKTAISGDASNLKFTLDAAIKRYSIFQI</sequence>
<dbReference type="EMBL" id="JAUEPP010000009">
    <property type="protein sequence ID" value="KAK3334965.1"/>
    <property type="molecule type" value="Genomic_DNA"/>
</dbReference>
<dbReference type="Proteomes" id="UP001278500">
    <property type="component" value="Unassembled WGS sequence"/>
</dbReference>
<gene>
    <name evidence="1" type="ORF">B0H65DRAFT_446650</name>
</gene>
<dbReference type="AlphaFoldDB" id="A0AAE0J1I8"/>
<evidence type="ECO:0000313" key="2">
    <source>
        <dbReference type="Proteomes" id="UP001278500"/>
    </source>
</evidence>